<evidence type="ECO:0000256" key="1">
    <source>
        <dbReference type="SAM" id="MobiDB-lite"/>
    </source>
</evidence>
<comment type="caution">
    <text evidence="2">The sequence shown here is derived from an EMBL/GenBank/DDBJ whole genome shotgun (WGS) entry which is preliminary data.</text>
</comment>
<accession>A0A7W7MRN3</accession>
<dbReference type="InterPro" id="IPR032716">
    <property type="entry name" value="ACC_epsilon"/>
</dbReference>
<dbReference type="GO" id="GO:0004658">
    <property type="term" value="F:propionyl-CoA carboxylase activity"/>
    <property type="evidence" value="ECO:0007669"/>
    <property type="project" value="InterPro"/>
</dbReference>
<evidence type="ECO:0008006" key="4">
    <source>
        <dbReference type="Google" id="ProtNLM"/>
    </source>
</evidence>
<dbReference type="Pfam" id="PF13822">
    <property type="entry name" value="ACC_epsilon"/>
    <property type="match status" value="1"/>
</dbReference>
<name>A0A7W7MRN3_9ACTN</name>
<reference evidence="2 3" key="1">
    <citation type="submission" date="2020-08" db="EMBL/GenBank/DDBJ databases">
        <title>Sequencing the genomes of 1000 actinobacteria strains.</title>
        <authorList>
            <person name="Klenk H.-P."/>
        </authorList>
    </citation>
    <scope>NUCLEOTIDE SEQUENCE [LARGE SCALE GENOMIC DNA]</scope>
    <source>
        <strain evidence="2 3">DSM 43149</strain>
    </source>
</reference>
<dbReference type="AlphaFoldDB" id="A0A7W7MRN3"/>
<feature type="compositionally biased region" description="Low complexity" evidence="1">
    <location>
        <begin position="30"/>
        <end position="42"/>
    </location>
</feature>
<keyword evidence="3" id="KW-1185">Reference proteome</keyword>
<organism evidence="2 3">
    <name type="scientific">Actinoplanes digitatis</name>
    <dbReference type="NCBI Taxonomy" id="1868"/>
    <lineage>
        <taxon>Bacteria</taxon>
        <taxon>Bacillati</taxon>
        <taxon>Actinomycetota</taxon>
        <taxon>Actinomycetes</taxon>
        <taxon>Micromonosporales</taxon>
        <taxon>Micromonosporaceae</taxon>
        <taxon>Actinoplanes</taxon>
    </lineage>
</organism>
<evidence type="ECO:0000313" key="2">
    <source>
        <dbReference type="EMBL" id="MBB4764438.1"/>
    </source>
</evidence>
<dbReference type="GO" id="GO:0003989">
    <property type="term" value="F:acetyl-CoA carboxylase activity"/>
    <property type="evidence" value="ECO:0007669"/>
    <property type="project" value="InterPro"/>
</dbReference>
<gene>
    <name evidence="2" type="ORF">BJ971_004994</name>
</gene>
<dbReference type="Proteomes" id="UP000578112">
    <property type="component" value="Unassembled WGS sequence"/>
</dbReference>
<dbReference type="RefSeq" id="WP_184995631.1">
    <property type="nucleotide sequence ID" value="NZ_BOMK01000027.1"/>
</dbReference>
<dbReference type="EMBL" id="JACHNH010000001">
    <property type="protein sequence ID" value="MBB4764438.1"/>
    <property type="molecule type" value="Genomic_DNA"/>
</dbReference>
<feature type="region of interest" description="Disordered" evidence="1">
    <location>
        <begin position="30"/>
        <end position="62"/>
    </location>
</feature>
<protein>
    <recommendedName>
        <fullName evidence="4">Acyl-CoA carboxylase subunit epsilon</fullName>
    </recommendedName>
</protein>
<evidence type="ECO:0000313" key="3">
    <source>
        <dbReference type="Proteomes" id="UP000578112"/>
    </source>
</evidence>
<sequence length="62" mass="6674">MLDSLRLHRGRPDDEQLAALVAVLRARETAPSATAAPAAPARWRPDGFADPRAWRAAGPTMP</sequence>
<feature type="compositionally biased region" description="Basic and acidic residues" evidence="1">
    <location>
        <begin position="43"/>
        <end position="53"/>
    </location>
</feature>
<proteinExistence type="predicted"/>